<evidence type="ECO:0000256" key="2">
    <source>
        <dbReference type="ARBA" id="ARBA00005102"/>
    </source>
</evidence>
<protein>
    <recommendedName>
        <fullName evidence="8">Acyl-[acyl-carrier-protein] dehydrogenase MbtN</fullName>
    </recommendedName>
    <alternativeName>
        <fullName evidence="9">Mycobactin synthase protein N</fullName>
    </alternativeName>
</protein>
<dbReference type="Proteomes" id="UP001139516">
    <property type="component" value="Unassembled WGS sequence"/>
</dbReference>
<dbReference type="SUPFAM" id="SSF56645">
    <property type="entry name" value="Acyl-CoA dehydrogenase NM domain-like"/>
    <property type="match status" value="1"/>
</dbReference>
<dbReference type="InterPro" id="IPR009075">
    <property type="entry name" value="AcylCo_DH/oxidase_C"/>
</dbReference>
<dbReference type="EMBL" id="JALPRX010000038">
    <property type="protein sequence ID" value="MCK8784760.1"/>
    <property type="molecule type" value="Genomic_DNA"/>
</dbReference>
<dbReference type="Pfam" id="PF02771">
    <property type="entry name" value="Acyl-CoA_dh_N"/>
    <property type="match status" value="1"/>
</dbReference>
<dbReference type="InterPro" id="IPR036250">
    <property type="entry name" value="AcylCo_DH-like_C"/>
</dbReference>
<comment type="cofactor">
    <cofactor evidence="1 10">
        <name>FAD</name>
        <dbReference type="ChEBI" id="CHEBI:57692"/>
    </cofactor>
</comment>
<dbReference type="Pfam" id="PF00441">
    <property type="entry name" value="Acyl-CoA_dh_1"/>
    <property type="match status" value="1"/>
</dbReference>
<dbReference type="GO" id="GO:0033539">
    <property type="term" value="P:fatty acid beta-oxidation using acyl-CoA dehydrogenase"/>
    <property type="evidence" value="ECO:0007669"/>
    <property type="project" value="TreeGrafter"/>
</dbReference>
<evidence type="ECO:0000259" key="13">
    <source>
        <dbReference type="Pfam" id="PF02771"/>
    </source>
</evidence>
<dbReference type="GO" id="GO:0003995">
    <property type="term" value="F:acyl-CoA dehydrogenase activity"/>
    <property type="evidence" value="ECO:0007669"/>
    <property type="project" value="InterPro"/>
</dbReference>
<evidence type="ECO:0000259" key="12">
    <source>
        <dbReference type="Pfam" id="PF02770"/>
    </source>
</evidence>
<comment type="caution">
    <text evidence="14">The sequence shown here is derived from an EMBL/GenBank/DDBJ whole genome shotgun (WGS) entry which is preliminary data.</text>
</comment>
<name>A0A9X1Y9E7_9PROT</name>
<dbReference type="InterPro" id="IPR037069">
    <property type="entry name" value="AcylCoA_DH/ox_N_sf"/>
</dbReference>
<dbReference type="InterPro" id="IPR006089">
    <property type="entry name" value="Acyl-CoA_DH_CS"/>
</dbReference>
<evidence type="ECO:0000256" key="4">
    <source>
        <dbReference type="ARBA" id="ARBA00022630"/>
    </source>
</evidence>
<dbReference type="PANTHER" id="PTHR48083:SF20">
    <property type="entry name" value="LONG-CHAIN SPECIFIC ACYL-COA DEHYDROGENASE, MITOCHONDRIAL"/>
    <property type="match status" value="1"/>
</dbReference>
<evidence type="ECO:0000256" key="9">
    <source>
        <dbReference type="ARBA" id="ARBA00042660"/>
    </source>
</evidence>
<proteinExistence type="inferred from homology"/>
<dbReference type="FunFam" id="2.40.110.10:FF:000002">
    <property type="entry name" value="Acyl-CoA dehydrogenase fadE12"/>
    <property type="match status" value="1"/>
</dbReference>
<dbReference type="RefSeq" id="WP_248666881.1">
    <property type="nucleotide sequence ID" value="NZ_JALPRX010000038.1"/>
</dbReference>
<organism evidence="14 15">
    <name type="scientific">Roseomonas acroporae</name>
    <dbReference type="NCBI Taxonomy" id="2937791"/>
    <lineage>
        <taxon>Bacteria</taxon>
        <taxon>Pseudomonadati</taxon>
        <taxon>Pseudomonadota</taxon>
        <taxon>Alphaproteobacteria</taxon>
        <taxon>Acetobacterales</taxon>
        <taxon>Roseomonadaceae</taxon>
        <taxon>Roseomonas</taxon>
    </lineage>
</organism>
<evidence type="ECO:0000256" key="1">
    <source>
        <dbReference type="ARBA" id="ARBA00001974"/>
    </source>
</evidence>
<dbReference type="GO" id="GO:0050660">
    <property type="term" value="F:flavin adenine dinucleotide binding"/>
    <property type="evidence" value="ECO:0007669"/>
    <property type="project" value="InterPro"/>
</dbReference>
<comment type="similarity">
    <text evidence="3 10">Belongs to the acyl-CoA dehydrogenase family.</text>
</comment>
<dbReference type="InterPro" id="IPR006091">
    <property type="entry name" value="Acyl-CoA_Oxase/DH_mid-dom"/>
</dbReference>
<dbReference type="Gene3D" id="1.20.140.10">
    <property type="entry name" value="Butyryl-CoA Dehydrogenase, subunit A, domain 3"/>
    <property type="match status" value="1"/>
</dbReference>
<keyword evidence="15" id="KW-1185">Reference proteome</keyword>
<dbReference type="InterPro" id="IPR050741">
    <property type="entry name" value="Acyl-CoA_dehydrogenase"/>
</dbReference>
<evidence type="ECO:0000256" key="10">
    <source>
        <dbReference type="RuleBase" id="RU362125"/>
    </source>
</evidence>
<feature type="domain" description="Acyl-CoA oxidase/dehydrogenase middle" evidence="12">
    <location>
        <begin position="138"/>
        <end position="233"/>
    </location>
</feature>
<dbReference type="InterPro" id="IPR046373">
    <property type="entry name" value="Acyl-CoA_Oxase/DH_mid-dom_sf"/>
</dbReference>
<evidence type="ECO:0000313" key="15">
    <source>
        <dbReference type="Proteomes" id="UP001139516"/>
    </source>
</evidence>
<feature type="domain" description="Acyl-CoA dehydrogenase/oxidase N-terminal" evidence="13">
    <location>
        <begin position="24"/>
        <end position="134"/>
    </location>
</feature>
<comment type="pathway">
    <text evidence="2">Siderophore biosynthesis; mycobactin biosynthesis.</text>
</comment>
<dbReference type="Pfam" id="PF02770">
    <property type="entry name" value="Acyl-CoA_dh_M"/>
    <property type="match status" value="1"/>
</dbReference>
<dbReference type="FunFam" id="1.20.140.10:FF:000001">
    <property type="entry name" value="Acyl-CoA dehydrogenase"/>
    <property type="match status" value="1"/>
</dbReference>
<evidence type="ECO:0000259" key="11">
    <source>
        <dbReference type="Pfam" id="PF00441"/>
    </source>
</evidence>
<keyword evidence="5 10" id="KW-0274">FAD</keyword>
<dbReference type="SUPFAM" id="SSF47203">
    <property type="entry name" value="Acyl-CoA dehydrogenase C-terminal domain-like"/>
    <property type="match status" value="1"/>
</dbReference>
<comment type="function">
    <text evidence="7">Catalyzes the dehydrogenation at the alpha-beta position of ACP-bound acyl chains. This results in the introduction of a double bond in the lipidic chain, which is further transferred to the epsilon-amino group of lysine residue in the mycobactin core by MbtK.</text>
</comment>
<dbReference type="PANTHER" id="PTHR48083">
    <property type="entry name" value="MEDIUM-CHAIN SPECIFIC ACYL-COA DEHYDROGENASE, MITOCHONDRIAL-RELATED"/>
    <property type="match status" value="1"/>
</dbReference>
<evidence type="ECO:0000256" key="8">
    <source>
        <dbReference type="ARBA" id="ARBA00040394"/>
    </source>
</evidence>
<evidence type="ECO:0000256" key="3">
    <source>
        <dbReference type="ARBA" id="ARBA00009347"/>
    </source>
</evidence>
<feature type="domain" description="Acyl-CoA dehydrogenase/oxidase C-terminal" evidence="11">
    <location>
        <begin position="245"/>
        <end position="392"/>
    </location>
</feature>
<dbReference type="GO" id="GO:0005737">
    <property type="term" value="C:cytoplasm"/>
    <property type="evidence" value="ECO:0007669"/>
    <property type="project" value="TreeGrafter"/>
</dbReference>
<evidence type="ECO:0000256" key="5">
    <source>
        <dbReference type="ARBA" id="ARBA00022827"/>
    </source>
</evidence>
<dbReference type="InterPro" id="IPR009100">
    <property type="entry name" value="AcylCoA_DH/oxidase_NM_dom_sf"/>
</dbReference>
<reference evidence="14" key="1">
    <citation type="submission" date="2022-04" db="EMBL/GenBank/DDBJ databases">
        <title>Roseomonas acroporae sp. nov., isolated from coral Acropora digitifera.</title>
        <authorList>
            <person name="Sun H."/>
        </authorList>
    </citation>
    <scope>NUCLEOTIDE SEQUENCE</scope>
    <source>
        <strain evidence="14">NAR14</strain>
    </source>
</reference>
<gene>
    <name evidence="14" type="ORF">M0638_10235</name>
</gene>
<dbReference type="AlphaFoldDB" id="A0A9X1Y9E7"/>
<keyword evidence="6 10" id="KW-0560">Oxidoreductase</keyword>
<dbReference type="InterPro" id="IPR013786">
    <property type="entry name" value="AcylCoA_DH/ox_N"/>
</dbReference>
<dbReference type="Gene3D" id="1.10.540.10">
    <property type="entry name" value="Acyl-CoA dehydrogenase/oxidase, N-terminal domain"/>
    <property type="match status" value="1"/>
</dbReference>
<dbReference type="PROSITE" id="PS00073">
    <property type="entry name" value="ACYL_COA_DH_2"/>
    <property type="match status" value="1"/>
</dbReference>
<dbReference type="FunFam" id="1.10.540.10:FF:000009">
    <property type="entry name" value="Probable acyl-CoA dehydrogenase"/>
    <property type="match status" value="1"/>
</dbReference>
<dbReference type="Gene3D" id="2.40.110.10">
    <property type="entry name" value="Butyryl-CoA Dehydrogenase, subunit A, domain 2"/>
    <property type="match status" value="1"/>
</dbReference>
<sequence>MDTNPAAAPQAGAGYLPPRTVLNAEHELFRDQVRRFFEREVVPFHRQWERDGIVPREVWRHAGAQGLLCPTMPEEYGGAGADFGYSAVLIEEIGRYGTSGVGFPLHNDIVAPYILAYATEERKRDWLPRMASGETIGAIAMTEPGMGSDLKAVRTTARREGDHYVINGSKTFITNGQNSGLVIVVCKTDPAAGRKGISLICVEEGTPGFTKGRNLEKIGLHAQDTAELFFDEVRVPVANRLGEEGQGFRYLIHNLPQERLIIAVRAAASIEAILEETVAYAKQRQAFGGTVFDFQNTRFRLADVRAQATMLRVFVDYCLDLHLRGGLSVEMAANAKLVSSELQNRLIDECLQVHGGYGFMSEYAVGRAWADARVARIYGGSSEIMKEIIGRTL</sequence>
<keyword evidence="4 10" id="KW-0285">Flavoprotein</keyword>
<evidence type="ECO:0000256" key="7">
    <source>
        <dbReference type="ARBA" id="ARBA00037085"/>
    </source>
</evidence>
<evidence type="ECO:0000256" key="6">
    <source>
        <dbReference type="ARBA" id="ARBA00023002"/>
    </source>
</evidence>
<evidence type="ECO:0000313" key="14">
    <source>
        <dbReference type="EMBL" id="MCK8784760.1"/>
    </source>
</evidence>
<accession>A0A9X1Y9E7</accession>